<dbReference type="Proteomes" id="UP001165189">
    <property type="component" value="Unassembled WGS sequence"/>
</dbReference>
<evidence type="ECO:0000256" key="1">
    <source>
        <dbReference type="ARBA" id="ARBA00022598"/>
    </source>
</evidence>
<evidence type="ECO:0000259" key="7">
    <source>
        <dbReference type="Pfam" id="PF00749"/>
    </source>
</evidence>
<keyword evidence="9" id="KW-1185">Reference proteome</keyword>
<reference evidence="8" key="1">
    <citation type="submission" date="2023-04" db="EMBL/GenBank/DDBJ databases">
        <title>Aspergillus oryzae var. brunneus NBRC 4377.</title>
        <authorList>
            <person name="Ichikawa N."/>
            <person name="Sato H."/>
            <person name="Tonouchi N."/>
        </authorList>
    </citation>
    <scope>NUCLEOTIDE SEQUENCE</scope>
    <source>
        <strain evidence="8">NBRC 4377</strain>
    </source>
</reference>
<gene>
    <name evidence="8" type="ORF">Aory05_000875400</name>
</gene>
<dbReference type="SUPFAM" id="SSF52374">
    <property type="entry name" value="Nucleotidylyl transferase"/>
    <property type="match status" value="1"/>
</dbReference>
<comment type="caution">
    <text evidence="8">The sequence shown here is derived from an EMBL/GenBank/DDBJ whole genome shotgun (WGS) entry which is preliminary data.</text>
</comment>
<evidence type="ECO:0000313" key="8">
    <source>
        <dbReference type="EMBL" id="GMG50226.1"/>
    </source>
</evidence>
<evidence type="ECO:0000256" key="5">
    <source>
        <dbReference type="ARBA" id="ARBA00023146"/>
    </source>
</evidence>
<keyword evidence="1 6" id="KW-0436">Ligase</keyword>
<accession>A0ABQ6L4E0</accession>
<comment type="similarity">
    <text evidence="6">Belongs to the class-I aminoacyl-tRNA synthetase family.</text>
</comment>
<organism evidence="8 9">
    <name type="scientific">Aspergillus oryzae var. brunneus</name>
    <dbReference type="NCBI Taxonomy" id="332754"/>
    <lineage>
        <taxon>Eukaryota</taxon>
        <taxon>Fungi</taxon>
        <taxon>Dikarya</taxon>
        <taxon>Ascomycota</taxon>
        <taxon>Pezizomycotina</taxon>
        <taxon>Eurotiomycetes</taxon>
        <taxon>Eurotiomycetidae</taxon>
        <taxon>Eurotiales</taxon>
        <taxon>Aspergillaceae</taxon>
        <taxon>Aspergillus</taxon>
        <taxon>Aspergillus subgen. Circumdati</taxon>
    </lineage>
</organism>
<evidence type="ECO:0000256" key="6">
    <source>
        <dbReference type="RuleBase" id="RU363037"/>
    </source>
</evidence>
<name>A0ABQ6L4E0_ASPOZ</name>
<evidence type="ECO:0000313" key="9">
    <source>
        <dbReference type="Proteomes" id="UP001165189"/>
    </source>
</evidence>
<dbReference type="InterPro" id="IPR050132">
    <property type="entry name" value="Gln/Glu-tRNA_Ligase"/>
</dbReference>
<dbReference type="InterPro" id="IPR000924">
    <property type="entry name" value="Glu/Gln-tRNA-synth"/>
</dbReference>
<dbReference type="PANTHER" id="PTHR43097">
    <property type="entry name" value="GLUTAMINE-TRNA LIGASE"/>
    <property type="match status" value="1"/>
</dbReference>
<sequence>MAVLKVASNANAALTLPAILAAAYVTHQGGEPSGYLHIGHAKAALLNSYFAYEYGDKRGTLICRFDDTNPSKESEEFRESILRDLSLLGVIPDQIMQDQRMKGIACACRDMSPRESLAHIEEMKSGSEEGLQWCIRAKKSVDDTNKALRDPVIYRCNHEPHHRTGSTWKIYPTYDSCAPFLDSIEQVTHALRTNEYRDRNPQYHRMQEALGLRKVEIWDFSRLNFVRTVLPKRKLTAIVDKGVVWGWDDPRMPTLNSLSLSQLNLLIGVVVTDHPYPRETNHLDCTITEDHLHTGIKGTMVKGAVKLTGKLIEMESQYPLADTIHSIGLVHLLNPKLALHFVDEIDKHIGVHNVRKGLINKDEHLRYTAFVYE</sequence>
<protein>
    <submittedName>
        <fullName evidence="8">Unnamed protein product</fullName>
    </submittedName>
</protein>
<dbReference type="EMBL" id="BSYB01000039">
    <property type="protein sequence ID" value="GMG50226.1"/>
    <property type="molecule type" value="Genomic_DNA"/>
</dbReference>
<dbReference type="InterPro" id="IPR014729">
    <property type="entry name" value="Rossmann-like_a/b/a_fold"/>
</dbReference>
<keyword evidence="3 6" id="KW-0067">ATP-binding</keyword>
<keyword evidence="2 6" id="KW-0547">Nucleotide-binding</keyword>
<evidence type="ECO:0000256" key="4">
    <source>
        <dbReference type="ARBA" id="ARBA00022917"/>
    </source>
</evidence>
<keyword evidence="5 6" id="KW-0030">Aminoacyl-tRNA synthetase</keyword>
<evidence type="ECO:0000256" key="3">
    <source>
        <dbReference type="ARBA" id="ARBA00022840"/>
    </source>
</evidence>
<dbReference type="PRINTS" id="PR00987">
    <property type="entry name" value="TRNASYNTHGLU"/>
</dbReference>
<keyword evidence="4 6" id="KW-0648">Protein biosynthesis</keyword>
<dbReference type="PANTHER" id="PTHR43097:SF5">
    <property type="entry name" value="GLUTAMATE--TRNA LIGASE"/>
    <property type="match status" value="1"/>
</dbReference>
<feature type="domain" description="Glutamyl/glutaminyl-tRNA synthetase class Ib catalytic" evidence="7">
    <location>
        <begin position="31"/>
        <end position="94"/>
    </location>
</feature>
<evidence type="ECO:0000256" key="2">
    <source>
        <dbReference type="ARBA" id="ARBA00022741"/>
    </source>
</evidence>
<feature type="domain" description="Glutamyl/glutaminyl-tRNA synthetase class Ib catalytic" evidence="7">
    <location>
        <begin position="96"/>
        <end position="260"/>
    </location>
</feature>
<dbReference type="PROSITE" id="PS00178">
    <property type="entry name" value="AA_TRNA_LIGASE_I"/>
    <property type="match status" value="1"/>
</dbReference>
<dbReference type="Gene3D" id="3.40.50.620">
    <property type="entry name" value="HUPs"/>
    <property type="match status" value="2"/>
</dbReference>
<dbReference type="InterPro" id="IPR001412">
    <property type="entry name" value="aa-tRNA-synth_I_CS"/>
</dbReference>
<dbReference type="InterPro" id="IPR020058">
    <property type="entry name" value="Glu/Gln-tRNA-synth_Ib_cat-dom"/>
</dbReference>
<proteinExistence type="inferred from homology"/>
<dbReference type="Pfam" id="PF00749">
    <property type="entry name" value="tRNA-synt_1c"/>
    <property type="match status" value="2"/>
</dbReference>